<evidence type="ECO:0000313" key="2">
    <source>
        <dbReference type="Proteomes" id="UP000051562"/>
    </source>
</evidence>
<organism evidence="1 2">
    <name type="scientific">Bosea thiooxidans</name>
    <dbReference type="NCBI Taxonomy" id="53254"/>
    <lineage>
        <taxon>Bacteria</taxon>
        <taxon>Pseudomonadati</taxon>
        <taxon>Pseudomonadota</taxon>
        <taxon>Alphaproteobacteria</taxon>
        <taxon>Hyphomicrobiales</taxon>
        <taxon>Boseaceae</taxon>
        <taxon>Bosea</taxon>
    </lineage>
</organism>
<gene>
    <name evidence="1" type="ORF">ARD30_19980</name>
</gene>
<keyword evidence="2" id="KW-1185">Reference proteome</keyword>
<accession>A0A0Q3I2J7</accession>
<comment type="caution">
    <text evidence="1">The sequence shown here is derived from an EMBL/GenBank/DDBJ whole genome shotgun (WGS) entry which is preliminary data.</text>
</comment>
<protein>
    <submittedName>
        <fullName evidence="1">Uncharacterized protein</fullName>
    </submittedName>
</protein>
<sequence>MTNLVEVFDAAWIEINHSTPIAPPYRLAAQNRLGEFIVAIWKAGRGALIVERAVAEFNSQSSVPPPGPQVL</sequence>
<dbReference type="EMBL" id="LMAR01000053">
    <property type="protein sequence ID" value="KQK29096.1"/>
    <property type="molecule type" value="Genomic_DNA"/>
</dbReference>
<dbReference type="AlphaFoldDB" id="A0A0Q3I2J7"/>
<evidence type="ECO:0000313" key="1">
    <source>
        <dbReference type="EMBL" id="KQK29096.1"/>
    </source>
</evidence>
<name>A0A0Q3I2J7_9HYPH</name>
<reference evidence="1 2" key="1">
    <citation type="submission" date="2015-10" db="EMBL/GenBank/DDBJ databases">
        <title>Draft genome of Bosea thiooxidans.</title>
        <authorList>
            <person name="Wang X."/>
        </authorList>
    </citation>
    <scope>NUCLEOTIDE SEQUENCE [LARGE SCALE GENOMIC DNA]</scope>
    <source>
        <strain evidence="1 2">CGMCC 9174</strain>
    </source>
</reference>
<proteinExistence type="predicted"/>
<dbReference type="RefSeq" id="WP_055729677.1">
    <property type="nucleotide sequence ID" value="NZ_LMAR01000053.1"/>
</dbReference>
<dbReference type="Proteomes" id="UP000051562">
    <property type="component" value="Unassembled WGS sequence"/>
</dbReference>